<dbReference type="PROSITE" id="PS50082">
    <property type="entry name" value="WD_REPEATS_2"/>
    <property type="match status" value="7"/>
</dbReference>
<evidence type="ECO:0000313" key="7">
    <source>
        <dbReference type="EMBL" id="KAF5329148.1"/>
    </source>
</evidence>
<dbReference type="InterPro" id="IPR019775">
    <property type="entry name" value="WD40_repeat_CS"/>
</dbReference>
<dbReference type="PANTHER" id="PTHR19879:SF9">
    <property type="entry name" value="TRANSCRIPTION INITIATION FACTOR TFIID SUBUNIT 5"/>
    <property type="match status" value="1"/>
</dbReference>
<dbReference type="InterPro" id="IPR006073">
    <property type="entry name" value="GTP-bd"/>
</dbReference>
<dbReference type="InterPro" id="IPR001680">
    <property type="entry name" value="WD40_rpt"/>
</dbReference>
<dbReference type="Gene3D" id="3.40.50.300">
    <property type="entry name" value="P-loop containing nucleotide triphosphate hydrolases"/>
    <property type="match status" value="1"/>
</dbReference>
<dbReference type="Pfam" id="PF00400">
    <property type="entry name" value="WD40"/>
    <property type="match status" value="7"/>
</dbReference>
<evidence type="ECO:0000256" key="3">
    <source>
        <dbReference type="PROSITE-ProRule" id="PRU00221"/>
    </source>
</evidence>
<feature type="region of interest" description="Disordered" evidence="5">
    <location>
        <begin position="241"/>
        <end position="260"/>
    </location>
</feature>
<dbReference type="PRINTS" id="PR00320">
    <property type="entry name" value="GPROTEINBRPT"/>
</dbReference>
<feature type="coiled-coil region" evidence="4">
    <location>
        <begin position="302"/>
        <end position="336"/>
    </location>
</feature>
<feature type="repeat" description="WD" evidence="3">
    <location>
        <begin position="689"/>
        <end position="730"/>
    </location>
</feature>
<evidence type="ECO:0000256" key="4">
    <source>
        <dbReference type="SAM" id="Coils"/>
    </source>
</evidence>
<dbReference type="Pfam" id="PF01926">
    <property type="entry name" value="MMR_HSR1"/>
    <property type="match status" value="1"/>
</dbReference>
<dbReference type="SUPFAM" id="SSF52540">
    <property type="entry name" value="P-loop containing nucleoside triphosphate hydrolases"/>
    <property type="match status" value="1"/>
</dbReference>
<dbReference type="AlphaFoldDB" id="A0A8H5BTQ6"/>
<evidence type="ECO:0000256" key="1">
    <source>
        <dbReference type="ARBA" id="ARBA00022574"/>
    </source>
</evidence>
<dbReference type="Proteomes" id="UP000541558">
    <property type="component" value="Unassembled WGS sequence"/>
</dbReference>
<keyword evidence="8" id="KW-1185">Reference proteome</keyword>
<proteinExistence type="predicted"/>
<keyword evidence="1 3" id="KW-0853">WD repeat</keyword>
<feature type="repeat" description="WD" evidence="3">
    <location>
        <begin position="773"/>
        <end position="814"/>
    </location>
</feature>
<accession>A0A8H5BTQ6</accession>
<evidence type="ECO:0000256" key="2">
    <source>
        <dbReference type="ARBA" id="ARBA00022737"/>
    </source>
</evidence>
<dbReference type="CDD" id="cd00200">
    <property type="entry name" value="WD40"/>
    <property type="match status" value="1"/>
</dbReference>
<comment type="caution">
    <text evidence="7">The sequence shown here is derived from an EMBL/GenBank/DDBJ whole genome shotgun (WGS) entry which is preliminary data.</text>
</comment>
<dbReference type="PROSITE" id="PS50294">
    <property type="entry name" value="WD_REPEATS_REGION"/>
    <property type="match status" value="7"/>
</dbReference>
<organism evidence="7 8">
    <name type="scientific">Ephemerocybe angulata</name>
    <dbReference type="NCBI Taxonomy" id="980116"/>
    <lineage>
        <taxon>Eukaryota</taxon>
        <taxon>Fungi</taxon>
        <taxon>Dikarya</taxon>
        <taxon>Basidiomycota</taxon>
        <taxon>Agaricomycotina</taxon>
        <taxon>Agaricomycetes</taxon>
        <taxon>Agaricomycetidae</taxon>
        <taxon>Agaricales</taxon>
        <taxon>Agaricineae</taxon>
        <taxon>Psathyrellaceae</taxon>
        <taxon>Ephemerocybe</taxon>
    </lineage>
</organism>
<feature type="repeat" description="WD" evidence="3">
    <location>
        <begin position="731"/>
        <end position="772"/>
    </location>
</feature>
<protein>
    <recommendedName>
        <fullName evidence="6">G domain-containing protein</fullName>
    </recommendedName>
</protein>
<dbReference type="Gene3D" id="2.130.10.10">
    <property type="entry name" value="YVTN repeat-like/Quinoprotein amine dehydrogenase"/>
    <property type="match status" value="4"/>
</dbReference>
<evidence type="ECO:0000259" key="6">
    <source>
        <dbReference type="Pfam" id="PF01926"/>
    </source>
</evidence>
<feature type="domain" description="G" evidence="6">
    <location>
        <begin position="6"/>
        <end position="76"/>
    </location>
</feature>
<gene>
    <name evidence="7" type="ORF">D9611_013185</name>
</gene>
<dbReference type="GO" id="GO:0005525">
    <property type="term" value="F:GTP binding"/>
    <property type="evidence" value="ECO:0007669"/>
    <property type="project" value="InterPro"/>
</dbReference>
<dbReference type="SUPFAM" id="SSF50978">
    <property type="entry name" value="WD40 repeat-like"/>
    <property type="match status" value="1"/>
</dbReference>
<dbReference type="CDD" id="cd00882">
    <property type="entry name" value="Ras_like_GTPase"/>
    <property type="match status" value="1"/>
</dbReference>
<dbReference type="OrthoDB" id="3100778at2759"/>
<dbReference type="EMBL" id="JAACJK010000121">
    <property type="protein sequence ID" value="KAF5329148.1"/>
    <property type="molecule type" value="Genomic_DNA"/>
</dbReference>
<feature type="repeat" description="WD" evidence="3">
    <location>
        <begin position="647"/>
        <end position="688"/>
    </location>
</feature>
<feature type="repeat" description="WD" evidence="3">
    <location>
        <begin position="605"/>
        <end position="646"/>
    </location>
</feature>
<keyword evidence="2" id="KW-0677">Repeat</keyword>
<dbReference type="InterPro" id="IPR015943">
    <property type="entry name" value="WD40/YVTN_repeat-like_dom_sf"/>
</dbReference>
<dbReference type="PROSITE" id="PS00678">
    <property type="entry name" value="WD_REPEATS_1"/>
    <property type="match status" value="4"/>
</dbReference>
<dbReference type="InterPro" id="IPR036322">
    <property type="entry name" value="WD40_repeat_dom_sf"/>
</dbReference>
<dbReference type="InterPro" id="IPR027417">
    <property type="entry name" value="P-loop_NTPase"/>
</dbReference>
<reference evidence="7 8" key="1">
    <citation type="journal article" date="2020" name="ISME J.">
        <title>Uncovering the hidden diversity of litter-decomposition mechanisms in mushroom-forming fungi.</title>
        <authorList>
            <person name="Floudas D."/>
            <person name="Bentzer J."/>
            <person name="Ahren D."/>
            <person name="Johansson T."/>
            <person name="Persson P."/>
            <person name="Tunlid A."/>
        </authorList>
    </citation>
    <scope>NUCLEOTIDE SEQUENCE [LARGE SCALE GENOMIC DNA]</scope>
    <source>
        <strain evidence="7 8">CBS 175.51</strain>
    </source>
</reference>
<name>A0A8H5BTQ6_9AGAR</name>
<dbReference type="InterPro" id="IPR020472">
    <property type="entry name" value="WD40_PAC1"/>
</dbReference>
<evidence type="ECO:0000256" key="5">
    <source>
        <dbReference type="SAM" id="MobiDB-lite"/>
    </source>
</evidence>
<feature type="repeat" description="WD" evidence="3">
    <location>
        <begin position="563"/>
        <end position="604"/>
    </location>
</feature>
<evidence type="ECO:0000313" key="8">
    <source>
        <dbReference type="Proteomes" id="UP000541558"/>
    </source>
</evidence>
<feature type="repeat" description="WD" evidence="3">
    <location>
        <begin position="815"/>
        <end position="851"/>
    </location>
</feature>
<dbReference type="SMART" id="SM00320">
    <property type="entry name" value="WD40"/>
    <property type="match status" value="7"/>
</dbReference>
<keyword evidence="4" id="KW-0175">Coiled coil</keyword>
<dbReference type="PANTHER" id="PTHR19879">
    <property type="entry name" value="TRANSCRIPTION INITIATION FACTOR TFIID"/>
    <property type="match status" value="1"/>
</dbReference>
<sequence>MKEHTIVVLGRFEAGKTTFIKAVHDSATVGAEQRTSTAEKAQYTYTRDIVEYKVSLPDGQSLTFIDTPGFDVGLYSEGDESVNEAEEFLPMLEEHLAANGHMRFYPTRFRPDAQRAFENLFANAQIACITTQWDQMEDHNGPPFTAEVAQSKEESLYASGRASGSLLEYLHDRQNSGSDILRFRSGLPTEAYSSPQDIIHKLFSGPGSGPTLEERLAAVTQERDELAAKYAFLLQEREAQTTVGDAAPGPKEAVRPRTSRTRRQRLLDTINTFSAQVLEMVADLDREALDVAAECAANRDAIEAASAAIKVAESRLMEKNEDVKAAEEQCTRLKQGQDSLAELERSLSTELNGLEMSAGQRSVKAMPSIMERIDSSLKQAQELFKEREGWVSMVEDYYRKSCQEAEQAGAEIKKWKAVQQAKEKELNEWLSPASERLLTEREDFRNLEESLSPNLHAMLAGLKDSWEGKLGDNTIFTGHLGGYTVDPEMVARIGGDWAPAIELFYETQVTLALSQDMVKFHSLVLQRLQAQEATAQREWQEGINEIVAPVTKDLPSPPPPLILSGHTGQITSVAFSWDGTKIVSGAGDKTVRVWDVLTGGVRTVLKGHNEIVSSVAFSPDGRDVVSGSFDNTVRVWDALRGKVKRVLQGHSGQVWSVDFSPDGSRIVSGSKDQTVRIWDASTGEVQRVLRGHTKMINSAVFSGDASLIFSGSDDKSVRVWDAWTGEVLSVLNGHTSWVVSVASSKDGLQVVSGSGDKTAMVWDVLTGKVLRVLEGHGDPVYAVSFSRVGSWICSGSADKTLRVWDPSTGEVQNALTGHTDTVRAVAFSRDGRRIVSGSYDKTIRVWDMAAP</sequence>